<keyword evidence="2" id="KW-1185">Reference proteome</keyword>
<evidence type="ECO:0000313" key="2">
    <source>
        <dbReference type="Proteomes" id="UP001055879"/>
    </source>
</evidence>
<accession>A0ACB9DPM9</accession>
<proteinExistence type="predicted"/>
<evidence type="ECO:0000313" key="1">
    <source>
        <dbReference type="EMBL" id="KAI3748263.1"/>
    </source>
</evidence>
<gene>
    <name evidence="1" type="ORF">L6452_11232</name>
</gene>
<comment type="caution">
    <text evidence="1">The sequence shown here is derived from an EMBL/GenBank/DDBJ whole genome shotgun (WGS) entry which is preliminary data.</text>
</comment>
<sequence>MTNHHKKIGEPGAPDSRRLQEANKTSGPTNLLLRLDKHSRPRPSSTASTRSHGITNNSHYRGCPKLQQSKDASKSTTTSNFCTIAPASSISAKTVTTIINSN</sequence>
<dbReference type="Proteomes" id="UP001055879">
    <property type="component" value="Linkage Group LG03"/>
</dbReference>
<protein>
    <submittedName>
        <fullName evidence="1">Uncharacterized protein</fullName>
    </submittedName>
</protein>
<name>A0ACB9DPM9_ARCLA</name>
<organism evidence="1 2">
    <name type="scientific">Arctium lappa</name>
    <name type="common">Greater burdock</name>
    <name type="synonym">Lappa major</name>
    <dbReference type="NCBI Taxonomy" id="4217"/>
    <lineage>
        <taxon>Eukaryota</taxon>
        <taxon>Viridiplantae</taxon>
        <taxon>Streptophyta</taxon>
        <taxon>Embryophyta</taxon>
        <taxon>Tracheophyta</taxon>
        <taxon>Spermatophyta</taxon>
        <taxon>Magnoliopsida</taxon>
        <taxon>eudicotyledons</taxon>
        <taxon>Gunneridae</taxon>
        <taxon>Pentapetalae</taxon>
        <taxon>asterids</taxon>
        <taxon>campanulids</taxon>
        <taxon>Asterales</taxon>
        <taxon>Asteraceae</taxon>
        <taxon>Carduoideae</taxon>
        <taxon>Cardueae</taxon>
        <taxon>Arctiinae</taxon>
        <taxon>Arctium</taxon>
    </lineage>
</organism>
<reference evidence="2" key="1">
    <citation type="journal article" date="2022" name="Mol. Ecol. Resour.">
        <title>The genomes of chicory, endive, great burdock and yacon provide insights into Asteraceae palaeo-polyploidization history and plant inulin production.</title>
        <authorList>
            <person name="Fan W."/>
            <person name="Wang S."/>
            <person name="Wang H."/>
            <person name="Wang A."/>
            <person name="Jiang F."/>
            <person name="Liu H."/>
            <person name="Zhao H."/>
            <person name="Xu D."/>
            <person name="Zhang Y."/>
        </authorList>
    </citation>
    <scope>NUCLEOTIDE SEQUENCE [LARGE SCALE GENOMIC DNA]</scope>
    <source>
        <strain evidence="2">cv. Niubang</strain>
    </source>
</reference>
<reference evidence="1 2" key="2">
    <citation type="journal article" date="2022" name="Mol. Ecol. Resour.">
        <title>The genomes of chicory, endive, great burdock and yacon provide insights into Asteraceae paleo-polyploidization history and plant inulin production.</title>
        <authorList>
            <person name="Fan W."/>
            <person name="Wang S."/>
            <person name="Wang H."/>
            <person name="Wang A."/>
            <person name="Jiang F."/>
            <person name="Liu H."/>
            <person name="Zhao H."/>
            <person name="Xu D."/>
            <person name="Zhang Y."/>
        </authorList>
    </citation>
    <scope>NUCLEOTIDE SEQUENCE [LARGE SCALE GENOMIC DNA]</scope>
    <source>
        <strain evidence="2">cv. Niubang</strain>
    </source>
</reference>
<dbReference type="EMBL" id="CM042049">
    <property type="protein sequence ID" value="KAI3748263.1"/>
    <property type="molecule type" value="Genomic_DNA"/>
</dbReference>